<dbReference type="AlphaFoldDB" id="A0A1S1YVE0"/>
<dbReference type="EC" id="2.6.1.62" evidence="9"/>
<evidence type="ECO:0000256" key="1">
    <source>
        <dbReference type="ARBA" id="ARBA00001933"/>
    </source>
</evidence>
<feature type="binding site" evidence="9">
    <location>
        <begin position="304"/>
        <end position="305"/>
    </location>
    <ligand>
        <name>pyridoxal 5'-phosphate</name>
        <dbReference type="ChEBI" id="CHEBI:597326"/>
    </ligand>
</feature>
<dbReference type="GO" id="GO:0004015">
    <property type="term" value="F:adenosylmethionine-8-amino-7-oxononanoate transaminase activity"/>
    <property type="evidence" value="ECO:0007669"/>
    <property type="project" value="UniProtKB-UniRule"/>
</dbReference>
<keyword evidence="4 9" id="KW-0808">Transferase</keyword>
<reference evidence="10 11" key="1">
    <citation type="journal article" date="2012" name="Int. J. Syst. Evol. Microbiol.">
        <title>Flammeovirga pacifica sp. nov., isolated from deep-sea sediment.</title>
        <authorList>
            <person name="Xu H."/>
            <person name="Fu Y."/>
            <person name="Yang N."/>
            <person name="Ding Z."/>
            <person name="Lai Q."/>
            <person name="Zeng R."/>
        </authorList>
    </citation>
    <scope>NUCLEOTIDE SEQUENCE [LARGE SCALE GENOMIC DNA]</scope>
    <source>
        <strain evidence="11">DSM 24597 / LMG 26175 / WPAGA1</strain>
    </source>
</reference>
<feature type="binding site" evidence="9">
    <location>
        <position position="303"/>
    </location>
    <ligand>
        <name>substrate</name>
    </ligand>
</feature>
<dbReference type="InterPro" id="IPR005814">
    <property type="entry name" value="Aminotrans_3"/>
</dbReference>
<evidence type="ECO:0000256" key="9">
    <source>
        <dbReference type="HAMAP-Rule" id="MF_00834"/>
    </source>
</evidence>
<evidence type="ECO:0000256" key="5">
    <source>
        <dbReference type="ARBA" id="ARBA00022691"/>
    </source>
</evidence>
<dbReference type="UniPathway" id="UPA00078">
    <property type="reaction ID" value="UER00160"/>
</dbReference>
<dbReference type="PANTHER" id="PTHR42684">
    <property type="entry name" value="ADENOSYLMETHIONINE-8-AMINO-7-OXONONANOATE AMINOTRANSFERASE"/>
    <property type="match status" value="1"/>
</dbReference>
<comment type="catalytic activity">
    <reaction evidence="8 9">
        <text>(8S)-8-amino-7-oxononanoate + S-adenosyl-L-methionine = S-adenosyl-4-methylsulfanyl-2-oxobutanoate + (7R,8S)-7,8-diammoniononanoate</text>
        <dbReference type="Rhea" id="RHEA:16861"/>
        <dbReference type="ChEBI" id="CHEBI:16490"/>
        <dbReference type="ChEBI" id="CHEBI:59789"/>
        <dbReference type="ChEBI" id="CHEBI:149468"/>
        <dbReference type="ChEBI" id="CHEBI:149469"/>
        <dbReference type="EC" id="2.6.1.62"/>
    </reaction>
</comment>
<evidence type="ECO:0000256" key="6">
    <source>
        <dbReference type="ARBA" id="ARBA00022756"/>
    </source>
</evidence>
<comment type="caution">
    <text evidence="10">The sequence shown here is derived from an EMBL/GenBank/DDBJ whole genome shotgun (WGS) entry which is preliminary data.</text>
</comment>
<dbReference type="InterPro" id="IPR015424">
    <property type="entry name" value="PyrdxlP-dep_Trfase"/>
</dbReference>
<keyword evidence="6 9" id="KW-0093">Biotin biosynthesis</keyword>
<dbReference type="InterPro" id="IPR049704">
    <property type="entry name" value="Aminotrans_3_PPA_site"/>
</dbReference>
<dbReference type="GO" id="GO:0005737">
    <property type="term" value="C:cytoplasm"/>
    <property type="evidence" value="ECO:0007669"/>
    <property type="project" value="UniProtKB-SubCell"/>
</dbReference>
<comment type="subcellular location">
    <subcellularLocation>
        <location evidence="9">Cytoplasm</location>
    </subcellularLocation>
</comment>
<evidence type="ECO:0000256" key="7">
    <source>
        <dbReference type="ARBA" id="ARBA00022898"/>
    </source>
</evidence>
<feature type="binding site" evidence="9">
    <location>
        <position position="52"/>
    </location>
    <ligand>
        <name>substrate</name>
    </ligand>
</feature>
<dbReference type="InterPro" id="IPR005815">
    <property type="entry name" value="BioA"/>
</dbReference>
<feature type="binding site" evidence="9">
    <location>
        <position position="145"/>
    </location>
    <ligand>
        <name>substrate</name>
    </ligand>
</feature>
<feature type="site" description="Participates in the substrate recognition with KAPA and in a stacking interaction with the adenine ring of SAM" evidence="9">
    <location>
        <position position="17"/>
    </location>
</feature>
<evidence type="ECO:0000256" key="3">
    <source>
        <dbReference type="ARBA" id="ARBA00022576"/>
    </source>
</evidence>
<feature type="binding site" evidence="9">
    <location>
        <position position="269"/>
    </location>
    <ligand>
        <name>substrate</name>
    </ligand>
</feature>
<keyword evidence="11" id="KW-1185">Reference proteome</keyword>
<comment type="pathway">
    <text evidence="2 9">Cofactor biosynthesis; biotin biosynthesis; 7,8-diaminononanoate from 8-amino-7-oxononanoate (SAM route): step 1/1.</text>
</comment>
<comment type="cofactor">
    <cofactor evidence="1 9">
        <name>pyridoxal 5'-phosphate</name>
        <dbReference type="ChEBI" id="CHEBI:597326"/>
    </cofactor>
</comment>
<keyword evidence="3 9" id="KW-0032">Aminotransferase</keyword>
<dbReference type="CDD" id="cd00610">
    <property type="entry name" value="OAT_like"/>
    <property type="match status" value="1"/>
</dbReference>
<dbReference type="GO" id="GO:0009102">
    <property type="term" value="P:biotin biosynthetic process"/>
    <property type="evidence" value="ECO:0007669"/>
    <property type="project" value="UniProtKB-UniRule"/>
</dbReference>
<evidence type="ECO:0000313" key="11">
    <source>
        <dbReference type="Proteomes" id="UP000179797"/>
    </source>
</evidence>
<proteinExistence type="inferred from homology"/>
<accession>A0A1S1YVE0</accession>
<comment type="subunit">
    <text evidence="9">Homodimer.</text>
</comment>
<dbReference type="STRING" id="915059.NH26_00805"/>
<comment type="function">
    <text evidence="9">Catalyzes the transfer of the alpha-amino group from S-adenosyl-L-methionine (SAM) to 7-keto-8-aminopelargonic acid (KAPA) to form 7,8-diaminopelargonic acid (DAPA). It is the only aminotransferase known to utilize SAM as an amino donor.</text>
</comment>
<dbReference type="FunFam" id="3.40.640.10:FF:000004">
    <property type="entry name" value="Acetylornithine aminotransferase"/>
    <property type="match status" value="1"/>
</dbReference>
<dbReference type="GO" id="GO:0051537">
    <property type="term" value="F:2 iron, 2 sulfur cluster binding"/>
    <property type="evidence" value="ECO:0007669"/>
    <property type="project" value="UniProtKB-KW"/>
</dbReference>
<keyword evidence="9" id="KW-0963">Cytoplasm</keyword>
<evidence type="ECO:0000256" key="8">
    <source>
        <dbReference type="ARBA" id="ARBA00048449"/>
    </source>
</evidence>
<evidence type="ECO:0000256" key="2">
    <source>
        <dbReference type="ARBA" id="ARBA00005063"/>
    </source>
</evidence>
<dbReference type="GO" id="GO:0030170">
    <property type="term" value="F:pyridoxal phosphate binding"/>
    <property type="evidence" value="ECO:0007669"/>
    <property type="project" value="UniProtKB-UniRule"/>
</dbReference>
<dbReference type="InterPro" id="IPR015422">
    <property type="entry name" value="PyrdxlP-dep_Trfase_small"/>
</dbReference>
<dbReference type="PANTHER" id="PTHR42684:SF3">
    <property type="entry name" value="ADENOSYLMETHIONINE-8-AMINO-7-OXONONANOATE AMINOTRANSFERASE"/>
    <property type="match status" value="1"/>
</dbReference>
<comment type="similarity">
    <text evidence="9">Belongs to the class-III pyridoxal-phosphate-dependent aminotransferase family. BioA subfamily.</text>
</comment>
<keyword evidence="7 9" id="KW-0663">Pyridoxal phosphate</keyword>
<dbReference type="OrthoDB" id="9762089at2"/>
<feature type="modified residue" description="N6-(pyridoxal phosphate)lysine" evidence="9">
    <location>
        <position position="269"/>
    </location>
</feature>
<keyword evidence="5 9" id="KW-0949">S-adenosyl-L-methionine</keyword>
<dbReference type="HAMAP" id="MF_00834">
    <property type="entry name" value="BioA"/>
    <property type="match status" value="1"/>
</dbReference>
<dbReference type="RefSeq" id="WP_044224414.1">
    <property type="nucleotide sequence ID" value="NZ_JRYR02000001.1"/>
</dbReference>
<dbReference type="SUPFAM" id="SSF53383">
    <property type="entry name" value="PLP-dependent transferases"/>
    <property type="match status" value="1"/>
</dbReference>
<feature type="binding site" evidence="9">
    <location>
        <begin position="112"/>
        <end position="113"/>
    </location>
    <ligand>
        <name>pyridoxal 5'-phosphate</name>
        <dbReference type="ChEBI" id="CHEBI:597326"/>
    </ligand>
</feature>
<gene>
    <name evidence="9" type="primary">bioA</name>
    <name evidence="10" type="ORF">NH26_00805</name>
</gene>
<dbReference type="Gene3D" id="3.40.640.10">
    <property type="entry name" value="Type I PLP-dependent aspartate aminotransferase-like (Major domain)"/>
    <property type="match status" value="1"/>
</dbReference>
<protein>
    <recommendedName>
        <fullName evidence="9">Adenosylmethionine-8-amino-7-oxononanoate aminotransferase</fullName>
        <ecNumber evidence="9">2.6.1.62</ecNumber>
    </recommendedName>
    <alternativeName>
        <fullName evidence="9">7,8-diamino-pelargonic acid aminotransferase</fullName>
        <shortName evidence="9">DAPA AT</shortName>
        <shortName evidence="9">DAPA aminotransferase</shortName>
    </alternativeName>
    <alternativeName>
        <fullName evidence="9">7,8-diaminononanoate synthase</fullName>
        <shortName evidence="9">DANS</shortName>
    </alternativeName>
    <alternativeName>
        <fullName evidence="9">Diaminopelargonic acid synthase</fullName>
    </alternativeName>
</protein>
<name>A0A1S1YVE0_FLAPC</name>
<dbReference type="PROSITE" id="PS00600">
    <property type="entry name" value="AA_TRANSFER_CLASS_3"/>
    <property type="match status" value="1"/>
</dbReference>
<dbReference type="Pfam" id="PF00202">
    <property type="entry name" value="Aminotran_3"/>
    <property type="match status" value="1"/>
</dbReference>
<evidence type="ECO:0000256" key="4">
    <source>
        <dbReference type="ARBA" id="ARBA00022679"/>
    </source>
</evidence>
<feature type="binding site" evidence="9">
    <location>
        <position position="394"/>
    </location>
    <ligand>
        <name>substrate</name>
    </ligand>
</feature>
<evidence type="ECO:0000313" key="10">
    <source>
        <dbReference type="EMBL" id="OHX64989.1"/>
    </source>
</evidence>
<dbReference type="NCBIfam" id="TIGR00508">
    <property type="entry name" value="bioA"/>
    <property type="match status" value="1"/>
</dbReference>
<dbReference type="InterPro" id="IPR015421">
    <property type="entry name" value="PyrdxlP-dep_Trfase_major"/>
</dbReference>
<feature type="binding site" evidence="9">
    <location>
        <position position="239"/>
    </location>
    <ligand>
        <name>pyridoxal 5'-phosphate</name>
        <dbReference type="ChEBI" id="CHEBI:597326"/>
    </ligand>
</feature>
<sequence length="440" mass="49852">MHKSLQERDQEHIWHPFTAQTLTPPPLPVKSAKGSILTLEDGSEIIDAIASWWVNIHGHGNEELAEVIKNQALSLDHIIFAGFTHEPAIKFTEKLQPLLPGKLNRFFFSDNGSTATEVALKMAIQYYWNKGDNKRKKVIAFEGAYHGDTFGALSMAARTPFSAPFDDYLFDVEYLPFPTEENKDAVIALMQTYCSSEEACAFIFEPLVQGASGMRMYSAELLDQFIGIAQSYGTLCIADEVMTGFFRTGRLFATHHLKNNAPDIMCCSKALTAGILPMGLTICSEEVYSAYLVDDMMKTFFHGHSFTGNPITCAVALKSLEMLMSETRQRQIKWLCHQQDQFHEKIKELPYFKNVRRTGTILAFEYDNENETSYFNSIRNELYQWALSNNILLRPLGNTLYILSNYTITEVELDKVHHLIYDLGSLGLKKCIEQSKSLLV</sequence>
<dbReference type="Proteomes" id="UP000179797">
    <property type="component" value="Unassembled WGS sequence"/>
</dbReference>
<dbReference type="EMBL" id="JRYR02000001">
    <property type="protein sequence ID" value="OHX64989.1"/>
    <property type="molecule type" value="Genomic_DNA"/>
</dbReference>
<dbReference type="GO" id="GO:0004141">
    <property type="term" value="F:dethiobiotin synthase activity"/>
    <property type="evidence" value="ECO:0007669"/>
    <property type="project" value="TreeGrafter"/>
</dbReference>
<dbReference type="Gene3D" id="3.90.1150.10">
    <property type="entry name" value="Aspartate Aminotransferase, domain 1"/>
    <property type="match status" value="1"/>
</dbReference>
<organism evidence="10 11">
    <name type="scientific">Flammeovirga pacifica</name>
    <dbReference type="NCBI Taxonomy" id="915059"/>
    <lineage>
        <taxon>Bacteria</taxon>
        <taxon>Pseudomonadati</taxon>
        <taxon>Bacteroidota</taxon>
        <taxon>Cytophagia</taxon>
        <taxon>Cytophagales</taxon>
        <taxon>Flammeovirgaceae</taxon>
        <taxon>Flammeovirga</taxon>
    </lineage>
</organism>